<feature type="region of interest" description="Disordered" evidence="1">
    <location>
        <begin position="61"/>
        <end position="101"/>
    </location>
</feature>
<evidence type="ECO:0000313" key="4">
    <source>
        <dbReference type="Proteomes" id="UP001240150"/>
    </source>
</evidence>
<feature type="compositionally biased region" description="Low complexity" evidence="1">
    <location>
        <begin position="61"/>
        <end position="89"/>
    </location>
</feature>
<evidence type="ECO:0000256" key="1">
    <source>
        <dbReference type="SAM" id="MobiDB-lite"/>
    </source>
</evidence>
<evidence type="ECO:0008006" key="5">
    <source>
        <dbReference type="Google" id="ProtNLM"/>
    </source>
</evidence>
<evidence type="ECO:0000313" key="3">
    <source>
        <dbReference type="EMBL" id="WIM98700.1"/>
    </source>
</evidence>
<evidence type="ECO:0000256" key="2">
    <source>
        <dbReference type="SAM" id="Phobius"/>
    </source>
</evidence>
<name>A0ABY8WSB7_9ACTN</name>
<dbReference type="Proteomes" id="UP001240150">
    <property type="component" value="Chromosome"/>
</dbReference>
<organism evidence="3 4">
    <name type="scientific">Actinoplanes oblitus</name>
    <dbReference type="NCBI Taxonomy" id="3040509"/>
    <lineage>
        <taxon>Bacteria</taxon>
        <taxon>Bacillati</taxon>
        <taxon>Actinomycetota</taxon>
        <taxon>Actinomycetes</taxon>
        <taxon>Micromonosporales</taxon>
        <taxon>Micromonosporaceae</taxon>
        <taxon>Actinoplanes</taxon>
    </lineage>
</organism>
<sequence>MNDDTDVLPRTPSEAEHEDLNSAIAHAAPKRWWNRTTLVLAGLVLLAVGFLGGVRVHQRWGSSPATATPAAPTPGAALPGAAGTPSGALDPGRPGGGTSGTLTKVDDGILYVRTAAGETITVRTSDATTVSKIIAATVAELTTGLQVTVQGTADSEGIISATAITTS</sequence>
<keyword evidence="2" id="KW-0472">Membrane</keyword>
<accession>A0ABY8WSB7</accession>
<dbReference type="EMBL" id="CP126980">
    <property type="protein sequence ID" value="WIM98700.1"/>
    <property type="molecule type" value="Genomic_DNA"/>
</dbReference>
<feature type="transmembrane region" description="Helical" evidence="2">
    <location>
        <begin position="32"/>
        <end position="54"/>
    </location>
</feature>
<protein>
    <recommendedName>
        <fullName evidence="5">DUF5666 domain-containing protein</fullName>
    </recommendedName>
</protein>
<keyword evidence="2" id="KW-0812">Transmembrane</keyword>
<keyword evidence="4" id="KW-1185">Reference proteome</keyword>
<reference evidence="3 4" key="1">
    <citation type="submission" date="2023-06" db="EMBL/GenBank/DDBJ databases">
        <authorList>
            <person name="Yushchuk O."/>
            <person name="Binda E."/>
            <person name="Ruckert-Reed C."/>
            <person name="Fedorenko V."/>
            <person name="Kalinowski J."/>
            <person name="Marinelli F."/>
        </authorList>
    </citation>
    <scope>NUCLEOTIDE SEQUENCE [LARGE SCALE GENOMIC DNA]</scope>
    <source>
        <strain evidence="3 4">NRRL 3884</strain>
    </source>
</reference>
<proteinExistence type="predicted"/>
<keyword evidence="2" id="KW-1133">Transmembrane helix</keyword>
<gene>
    <name evidence="3" type="ORF">ACTOB_002309</name>
</gene>
<dbReference type="RefSeq" id="WP_284920081.1">
    <property type="nucleotide sequence ID" value="NZ_CP126980.1"/>
</dbReference>